<name>A0A1I0W5D3_9BACI</name>
<sequence>MPALRQDRESCDSDTSHEEKVLSFFEDVANLVGGRTGRASAHNATGVEKL</sequence>
<dbReference type="EMBL" id="FOJW01000002">
    <property type="protein sequence ID" value="SFA83959.1"/>
    <property type="molecule type" value="Genomic_DNA"/>
</dbReference>
<reference evidence="1 2" key="1">
    <citation type="submission" date="2016-10" db="EMBL/GenBank/DDBJ databases">
        <authorList>
            <person name="de Groot N.N."/>
        </authorList>
    </citation>
    <scope>NUCLEOTIDE SEQUENCE [LARGE SCALE GENOMIC DNA]</scope>
    <source>
        <strain evidence="1 2">CGMCC 1.3702</strain>
    </source>
</reference>
<keyword evidence="2" id="KW-1185">Reference proteome</keyword>
<dbReference type="RefSeq" id="WP_170848139.1">
    <property type="nucleotide sequence ID" value="NZ_FOJW01000002.1"/>
</dbReference>
<proteinExistence type="predicted"/>
<dbReference type="AlphaFoldDB" id="A0A1I0W5D3"/>
<organism evidence="1 2">
    <name type="scientific">Lentibacillus halodurans</name>
    <dbReference type="NCBI Taxonomy" id="237679"/>
    <lineage>
        <taxon>Bacteria</taxon>
        <taxon>Bacillati</taxon>
        <taxon>Bacillota</taxon>
        <taxon>Bacilli</taxon>
        <taxon>Bacillales</taxon>
        <taxon>Bacillaceae</taxon>
        <taxon>Lentibacillus</taxon>
    </lineage>
</organism>
<evidence type="ECO:0000313" key="1">
    <source>
        <dbReference type="EMBL" id="SFA83959.1"/>
    </source>
</evidence>
<dbReference type="STRING" id="237679.SAMN04488072_102237"/>
<accession>A0A1I0W5D3</accession>
<gene>
    <name evidence="1" type="ORF">SAMN04488072_102237</name>
</gene>
<dbReference type="Proteomes" id="UP000198642">
    <property type="component" value="Unassembled WGS sequence"/>
</dbReference>
<evidence type="ECO:0000313" key="2">
    <source>
        <dbReference type="Proteomes" id="UP000198642"/>
    </source>
</evidence>
<protein>
    <submittedName>
        <fullName evidence="1">Uncharacterized protein</fullName>
    </submittedName>
</protein>